<name>A0A6V7NSG2_ANACO</name>
<dbReference type="EMBL" id="LR862141">
    <property type="protein sequence ID" value="CAD1821438.1"/>
    <property type="molecule type" value="Genomic_DNA"/>
</dbReference>
<dbReference type="AlphaFoldDB" id="A0A6V7NSG2"/>
<evidence type="ECO:0000313" key="1">
    <source>
        <dbReference type="EMBL" id="CAD1821438.1"/>
    </source>
</evidence>
<organism evidence="1">
    <name type="scientific">Ananas comosus var. bracteatus</name>
    <name type="common">red pineapple</name>
    <dbReference type="NCBI Taxonomy" id="296719"/>
    <lineage>
        <taxon>Eukaryota</taxon>
        <taxon>Viridiplantae</taxon>
        <taxon>Streptophyta</taxon>
        <taxon>Embryophyta</taxon>
        <taxon>Tracheophyta</taxon>
        <taxon>Spermatophyta</taxon>
        <taxon>Magnoliopsida</taxon>
        <taxon>Liliopsida</taxon>
        <taxon>Poales</taxon>
        <taxon>Bromeliaceae</taxon>
        <taxon>Bromelioideae</taxon>
        <taxon>Ananas</taxon>
    </lineage>
</organism>
<proteinExistence type="predicted"/>
<dbReference type="PANTHER" id="PTHR34537">
    <property type="entry name" value="OS08G0459300 PROTEIN"/>
    <property type="match status" value="1"/>
</dbReference>
<sequence length="133" mass="14612">MGNCSSNNTVSCNPPEIDITEVYAPNCGVELPTLDTIPAVSWRVSRSIFKQRKHSQPFFSGTREHSLFSTAKSIQKSEWGLTERIMGHSSGVFCLAAGELTRLSYSKVEAGLHREAAVLAERMFSAVQEQSSC</sequence>
<reference evidence="1" key="1">
    <citation type="submission" date="2020-07" db="EMBL/GenBank/DDBJ databases">
        <authorList>
            <person name="Lin J."/>
        </authorList>
    </citation>
    <scope>NUCLEOTIDE SEQUENCE</scope>
</reference>
<gene>
    <name evidence="1" type="ORF">CB5_LOCUS4649</name>
</gene>
<accession>A0A6V7NSG2</accession>
<dbReference type="PANTHER" id="PTHR34537:SF2">
    <property type="entry name" value="FERREDOXIN-LIKE PROTEIN"/>
    <property type="match status" value="1"/>
</dbReference>
<protein>
    <submittedName>
        <fullName evidence="1">Uncharacterized protein</fullName>
    </submittedName>
</protein>